<evidence type="ECO:0000259" key="4">
    <source>
        <dbReference type="Pfam" id="PF17853"/>
    </source>
</evidence>
<dbReference type="STRING" id="1220583.GOACH_13_00270"/>
<dbReference type="Pfam" id="PF13556">
    <property type="entry name" value="HTH_30"/>
    <property type="match status" value="1"/>
</dbReference>
<dbReference type="Gene3D" id="1.10.10.2840">
    <property type="entry name" value="PucR C-terminal helix-turn-helix domain"/>
    <property type="match status" value="1"/>
</dbReference>
<protein>
    <submittedName>
        <fullName evidence="5">Putative CdaR family transcriptional regulator</fullName>
    </submittedName>
</protein>
<dbReference type="AlphaFoldDB" id="L7KLR3"/>
<evidence type="ECO:0000256" key="1">
    <source>
        <dbReference type="ARBA" id="ARBA00006754"/>
    </source>
</evidence>
<sequence length="499" mass="54297">MRWIHVSDVKDVGRLLEGGELVLTTGGALRSAPRPYLEGLARAGAIGVIAEFDDASPIPSEIGTSAAQLGLTAVALHREIKFVEVTEQVHRSIVAEQYAEVEFAHRTHETFTQLTMRRASPAEITDSAAVLLDSPVVLENLSHHAVASAGAPAASLLRDWERRSRLHASDSVGPSEPWTTVDVGRGADHWARLIVPEHQVDRRRVDMVLERAAQALVMHRMAEQGRADLERQAQAGLIDDVLQERIRDAVEVEARAFALGLREGVEYLALSVRIPRWPVADDPVDTRRRTGQLLDVVVQAVGSEGHSAVFAVRDDGEILVVLSVRNARGRTRHQSLISVASTIRRDIGRTTGHGGAVVGVGGSSAQIMSTIHLLPQASQTAEVASGMPVSERIVFDVNDIGIRGLISLLHDDPRLHRFAESQLRELVLDDITTGNGLVDVLRGYVRFVGNKSALAAHLHMSRPSLYAKLSRIEEILGVDLSDGETVTSLHVALLTTERR</sequence>
<comment type="caution">
    <text evidence="5">The sequence shown here is derived from an EMBL/GenBank/DDBJ whole genome shotgun (WGS) entry which is preliminary data.</text>
</comment>
<dbReference type="InterPro" id="IPR041522">
    <property type="entry name" value="CdaR_GGDEF"/>
</dbReference>
<accession>L7KLR3</accession>
<dbReference type="InterPro" id="IPR012914">
    <property type="entry name" value="PucR_dom"/>
</dbReference>
<evidence type="ECO:0000259" key="2">
    <source>
        <dbReference type="Pfam" id="PF07905"/>
    </source>
</evidence>
<evidence type="ECO:0000313" key="6">
    <source>
        <dbReference type="Proteomes" id="UP000010988"/>
    </source>
</evidence>
<dbReference type="InterPro" id="IPR042070">
    <property type="entry name" value="PucR_C-HTH_sf"/>
</dbReference>
<feature type="domain" description="CdaR GGDEF-like" evidence="4">
    <location>
        <begin position="247"/>
        <end position="367"/>
    </location>
</feature>
<dbReference type="Pfam" id="PF17853">
    <property type="entry name" value="GGDEF_2"/>
    <property type="match status" value="1"/>
</dbReference>
<dbReference type="Proteomes" id="UP000010988">
    <property type="component" value="Unassembled WGS sequence"/>
</dbReference>
<dbReference type="InterPro" id="IPR025736">
    <property type="entry name" value="PucR_C-HTH_dom"/>
</dbReference>
<comment type="similarity">
    <text evidence="1">Belongs to the CdaR family.</text>
</comment>
<dbReference type="PANTHER" id="PTHR33744:SF1">
    <property type="entry name" value="DNA-BINDING TRANSCRIPTIONAL ACTIVATOR ADER"/>
    <property type="match status" value="1"/>
</dbReference>
<dbReference type="Pfam" id="PF07905">
    <property type="entry name" value="PucR"/>
    <property type="match status" value="1"/>
</dbReference>
<dbReference type="InterPro" id="IPR051448">
    <property type="entry name" value="CdaR-like_regulators"/>
</dbReference>
<proteinExistence type="inferred from homology"/>
<name>L7KLR3_9ACTN</name>
<dbReference type="eggNOG" id="COG2508">
    <property type="taxonomic scope" value="Bacteria"/>
</dbReference>
<feature type="domain" description="Purine catabolism PurC-like" evidence="2">
    <location>
        <begin position="2"/>
        <end position="93"/>
    </location>
</feature>
<feature type="domain" description="PucR C-terminal helix-turn-helix" evidence="3">
    <location>
        <begin position="437"/>
        <end position="494"/>
    </location>
</feature>
<gene>
    <name evidence="5" type="ORF">GOACH_13_00270</name>
</gene>
<evidence type="ECO:0000259" key="3">
    <source>
        <dbReference type="Pfam" id="PF13556"/>
    </source>
</evidence>
<evidence type="ECO:0000313" key="5">
    <source>
        <dbReference type="EMBL" id="GAC49436.1"/>
    </source>
</evidence>
<keyword evidence="6" id="KW-1185">Reference proteome</keyword>
<dbReference type="EMBL" id="BANR01000013">
    <property type="protein sequence ID" value="GAC49436.1"/>
    <property type="molecule type" value="Genomic_DNA"/>
</dbReference>
<dbReference type="PANTHER" id="PTHR33744">
    <property type="entry name" value="CARBOHYDRATE DIACID REGULATOR"/>
    <property type="match status" value="1"/>
</dbReference>
<reference evidence="5 6" key="1">
    <citation type="submission" date="2012-12" db="EMBL/GenBank/DDBJ databases">
        <title>Whole genome shotgun sequence of Gordonia aichiensis NBRC 108223.</title>
        <authorList>
            <person name="Isaki-Nakamura S."/>
            <person name="Hosoyama A."/>
            <person name="Tsuchikane K."/>
            <person name="Ando Y."/>
            <person name="Baba S."/>
            <person name="Ohji S."/>
            <person name="Hamada M."/>
            <person name="Tamura T."/>
            <person name="Yamazoe A."/>
            <person name="Yamazaki S."/>
            <person name="Fujita N."/>
        </authorList>
    </citation>
    <scope>NUCLEOTIDE SEQUENCE [LARGE SCALE GENOMIC DNA]</scope>
    <source>
        <strain evidence="5 6">NBRC 108223</strain>
    </source>
</reference>
<organism evidence="5 6">
    <name type="scientific">Gordonia aichiensis NBRC 108223</name>
    <dbReference type="NCBI Taxonomy" id="1220583"/>
    <lineage>
        <taxon>Bacteria</taxon>
        <taxon>Bacillati</taxon>
        <taxon>Actinomycetota</taxon>
        <taxon>Actinomycetes</taxon>
        <taxon>Mycobacteriales</taxon>
        <taxon>Gordoniaceae</taxon>
        <taxon>Gordonia</taxon>
    </lineage>
</organism>